<keyword evidence="3" id="KW-1185">Reference proteome</keyword>
<proteinExistence type="predicted"/>
<reference evidence="2 3" key="1">
    <citation type="submission" date="2016-07" db="EMBL/GenBank/DDBJ databases">
        <title>Pervasive Adenine N6-methylation of Active Genes in Fungi.</title>
        <authorList>
            <consortium name="DOE Joint Genome Institute"/>
            <person name="Mondo S.J."/>
            <person name="Dannebaum R.O."/>
            <person name="Kuo R.C."/>
            <person name="Labutti K."/>
            <person name="Haridas S."/>
            <person name="Kuo A."/>
            <person name="Salamov A."/>
            <person name="Ahrendt S.R."/>
            <person name="Lipzen A."/>
            <person name="Sullivan W."/>
            <person name="Andreopoulos W.B."/>
            <person name="Clum A."/>
            <person name="Lindquist E."/>
            <person name="Daum C."/>
            <person name="Ramamoorthy G.K."/>
            <person name="Gryganskyi A."/>
            <person name="Culley D."/>
            <person name="Magnuson J.K."/>
            <person name="James T.Y."/>
            <person name="O'Malley M.A."/>
            <person name="Stajich J.E."/>
            <person name="Spatafora J.W."/>
            <person name="Visel A."/>
            <person name="Grigoriev I.V."/>
        </authorList>
    </citation>
    <scope>NUCLEOTIDE SEQUENCE [LARGE SCALE GENOMIC DNA]</scope>
    <source>
        <strain evidence="2 3">CBS 115471</strain>
    </source>
</reference>
<dbReference type="EMBL" id="MCFA01000017">
    <property type="protein sequence ID" value="ORY16551.1"/>
    <property type="molecule type" value="Genomic_DNA"/>
</dbReference>
<evidence type="ECO:0000313" key="2">
    <source>
        <dbReference type="EMBL" id="ORY16551.1"/>
    </source>
</evidence>
<feature type="region of interest" description="Disordered" evidence="1">
    <location>
        <begin position="1"/>
        <end position="29"/>
    </location>
</feature>
<name>A0A1Y2A1Z9_9PLEO</name>
<dbReference type="OrthoDB" id="10441786at2759"/>
<dbReference type="AlphaFoldDB" id="A0A1Y2A1Z9"/>
<comment type="caution">
    <text evidence="2">The sequence shown here is derived from an EMBL/GenBank/DDBJ whole genome shotgun (WGS) entry which is preliminary data.</text>
</comment>
<sequence length="383" mass="44041">MANSVVKDPNTTISENTEPESAWGARTPGGYASPGAGFIAPSDDASSSEWGACSNCGGYHNPRPYSLANDATYTRVPDTPFPFSELPLIPRIMVLEWYLEICGTEGSLSNCDCMKVSDIPHSWETKTITQDDLCYNLHQMFGYHAKFLPLLLTSWQMHDEFRPRRYAWGNFTIIPTNSIRESRYRNWSTRSRAYDRETKLDAWPTISHITPYPENALNRKKASIKAPLLSFKKIDIGIWSEIREITLKLEFYYYEDWNRVRRELQFLARMLGKRVFPLRKLSVTMHWSAGGETGLRTIKKKPETTRIQVSAEQNWEEIVAPLKTMKWGKNVARAIHFSLSETDRYNVNTWARETWVVECRTVDEFIGGMKAGVEDGRVDVIEQ</sequence>
<evidence type="ECO:0000313" key="3">
    <source>
        <dbReference type="Proteomes" id="UP000193144"/>
    </source>
</evidence>
<dbReference type="Proteomes" id="UP000193144">
    <property type="component" value="Unassembled WGS sequence"/>
</dbReference>
<evidence type="ECO:0000256" key="1">
    <source>
        <dbReference type="SAM" id="MobiDB-lite"/>
    </source>
</evidence>
<organism evidence="2 3">
    <name type="scientific">Clohesyomyces aquaticus</name>
    <dbReference type="NCBI Taxonomy" id="1231657"/>
    <lineage>
        <taxon>Eukaryota</taxon>
        <taxon>Fungi</taxon>
        <taxon>Dikarya</taxon>
        <taxon>Ascomycota</taxon>
        <taxon>Pezizomycotina</taxon>
        <taxon>Dothideomycetes</taxon>
        <taxon>Pleosporomycetidae</taxon>
        <taxon>Pleosporales</taxon>
        <taxon>Lindgomycetaceae</taxon>
        <taxon>Clohesyomyces</taxon>
    </lineage>
</organism>
<gene>
    <name evidence="2" type="ORF">BCR34DRAFT_584222</name>
</gene>
<feature type="compositionally biased region" description="Polar residues" evidence="1">
    <location>
        <begin position="1"/>
        <end position="16"/>
    </location>
</feature>
<protein>
    <submittedName>
        <fullName evidence="2">Uncharacterized protein</fullName>
    </submittedName>
</protein>
<accession>A0A1Y2A1Z9</accession>